<dbReference type="Pfam" id="PF04561">
    <property type="entry name" value="RNA_pol_Rpb2_2"/>
    <property type="match status" value="1"/>
</dbReference>
<dbReference type="Gene3D" id="3.90.1800.10">
    <property type="entry name" value="RNA polymerase alpha subunit dimerisation domain"/>
    <property type="match status" value="1"/>
</dbReference>
<gene>
    <name evidence="22" type="ORF">Esi_0115_0051</name>
</gene>
<dbReference type="Pfam" id="PF04567">
    <property type="entry name" value="RNA_pol_Rpb2_5"/>
    <property type="match status" value="1"/>
</dbReference>
<dbReference type="FunFam" id="2.40.270.10:FF:000006">
    <property type="entry name" value="DNA-directed RNA polymerase subunit beta"/>
    <property type="match status" value="1"/>
</dbReference>
<dbReference type="Pfam" id="PF04560">
    <property type="entry name" value="RNA_pol_Rpb2_7"/>
    <property type="match status" value="1"/>
</dbReference>
<dbReference type="GO" id="GO:0032549">
    <property type="term" value="F:ribonucleoside binding"/>
    <property type="evidence" value="ECO:0007669"/>
    <property type="project" value="InterPro"/>
</dbReference>
<evidence type="ECO:0000256" key="14">
    <source>
        <dbReference type="SAM" id="MobiDB-lite"/>
    </source>
</evidence>
<evidence type="ECO:0000256" key="7">
    <source>
        <dbReference type="ARBA" id="ARBA00022771"/>
    </source>
</evidence>
<dbReference type="FunCoup" id="D7FHZ3">
    <property type="interactions" value="498"/>
</dbReference>
<evidence type="ECO:0000313" key="22">
    <source>
        <dbReference type="EMBL" id="CBJ49004.1"/>
    </source>
</evidence>
<dbReference type="eggNOG" id="KOG0214">
    <property type="taxonomic scope" value="Eukaryota"/>
</dbReference>
<dbReference type="Gene3D" id="3.90.1100.10">
    <property type="match status" value="2"/>
</dbReference>
<dbReference type="Pfam" id="PF04563">
    <property type="entry name" value="RNA_pol_Rpb2_1"/>
    <property type="match status" value="1"/>
</dbReference>
<dbReference type="InterPro" id="IPR007645">
    <property type="entry name" value="RNA_pol_Rpb2_3"/>
</dbReference>
<dbReference type="EC" id="2.7.7.6" evidence="13"/>
<dbReference type="OrthoDB" id="10248617at2759"/>
<dbReference type="CDD" id="cd00653">
    <property type="entry name" value="RNA_pol_B_RPB2"/>
    <property type="match status" value="1"/>
</dbReference>
<keyword evidence="23" id="KW-1185">Reference proteome</keyword>
<keyword evidence="3 13" id="KW-0240">DNA-directed RNA polymerase</keyword>
<dbReference type="InterPro" id="IPR007121">
    <property type="entry name" value="RNA_pol_bsu_CS"/>
</dbReference>
<reference evidence="22 23" key="1">
    <citation type="journal article" date="2010" name="Nature">
        <title>The Ectocarpus genome and the independent evolution of multicellularity in brown algae.</title>
        <authorList>
            <person name="Cock J.M."/>
            <person name="Sterck L."/>
            <person name="Rouze P."/>
            <person name="Scornet D."/>
            <person name="Allen A.E."/>
            <person name="Amoutzias G."/>
            <person name="Anthouard V."/>
            <person name="Artiguenave F."/>
            <person name="Aury J.M."/>
            <person name="Badger J.H."/>
            <person name="Beszteri B."/>
            <person name="Billiau K."/>
            <person name="Bonnet E."/>
            <person name="Bothwell J.H."/>
            <person name="Bowler C."/>
            <person name="Boyen C."/>
            <person name="Brownlee C."/>
            <person name="Carrano C.J."/>
            <person name="Charrier B."/>
            <person name="Cho G.Y."/>
            <person name="Coelho S.M."/>
            <person name="Collen J."/>
            <person name="Corre E."/>
            <person name="Da Silva C."/>
            <person name="Delage L."/>
            <person name="Delaroque N."/>
            <person name="Dittami S.M."/>
            <person name="Doulbeau S."/>
            <person name="Elias M."/>
            <person name="Farnham G."/>
            <person name="Gachon C.M."/>
            <person name="Gschloessl B."/>
            <person name="Heesch S."/>
            <person name="Jabbari K."/>
            <person name="Jubin C."/>
            <person name="Kawai H."/>
            <person name="Kimura K."/>
            <person name="Kloareg B."/>
            <person name="Kupper F.C."/>
            <person name="Lang D."/>
            <person name="Le Bail A."/>
            <person name="Leblanc C."/>
            <person name="Lerouge P."/>
            <person name="Lohr M."/>
            <person name="Lopez P.J."/>
            <person name="Martens C."/>
            <person name="Maumus F."/>
            <person name="Michel G."/>
            <person name="Miranda-Saavedra D."/>
            <person name="Morales J."/>
            <person name="Moreau H."/>
            <person name="Motomura T."/>
            <person name="Nagasato C."/>
            <person name="Napoli C.A."/>
            <person name="Nelson D.R."/>
            <person name="Nyvall-Collen P."/>
            <person name="Peters A.F."/>
            <person name="Pommier C."/>
            <person name="Potin P."/>
            <person name="Poulain J."/>
            <person name="Quesneville H."/>
            <person name="Read B."/>
            <person name="Rensing S.A."/>
            <person name="Ritter A."/>
            <person name="Rousvoal S."/>
            <person name="Samanta M."/>
            <person name="Samson G."/>
            <person name="Schroeder D.C."/>
            <person name="Segurens B."/>
            <person name="Strittmatter M."/>
            <person name="Tonon T."/>
            <person name="Tregear J.W."/>
            <person name="Valentin K."/>
            <person name="von Dassow P."/>
            <person name="Yamagishi T."/>
            <person name="Van de Peer Y."/>
            <person name="Wincker P."/>
        </authorList>
    </citation>
    <scope>NUCLEOTIDE SEQUENCE [LARGE SCALE GENOMIC DNA]</scope>
    <source>
        <strain evidence="23">Ec32 / CCAP1310/4</strain>
    </source>
</reference>
<protein>
    <recommendedName>
        <fullName evidence="13">DNA-directed RNA polymerase subunit beta</fullName>
        <ecNumber evidence="13">2.7.7.6</ecNumber>
    </recommendedName>
</protein>
<dbReference type="InterPro" id="IPR014724">
    <property type="entry name" value="RNA_pol_RPB2_OB-fold"/>
</dbReference>
<feature type="domain" description="RNA polymerase Rpb2" evidence="17">
    <location>
        <begin position="296"/>
        <end position="487"/>
    </location>
</feature>
<evidence type="ECO:0000256" key="4">
    <source>
        <dbReference type="ARBA" id="ARBA00022679"/>
    </source>
</evidence>
<feature type="domain" description="RNA polymerase beta subunit protrusion" evidence="18">
    <location>
        <begin position="120"/>
        <end position="534"/>
    </location>
</feature>
<evidence type="ECO:0000313" key="23">
    <source>
        <dbReference type="Proteomes" id="UP000002630"/>
    </source>
</evidence>
<dbReference type="EMBL" id="FN649751">
    <property type="protein sequence ID" value="CBJ49004.1"/>
    <property type="molecule type" value="Genomic_DNA"/>
</dbReference>
<dbReference type="Proteomes" id="UP000002630">
    <property type="component" value="Linkage Group LG26"/>
</dbReference>
<feature type="domain" description="RNA polymerase Rpb2" evidence="19">
    <location>
        <begin position="559"/>
        <end position="623"/>
    </location>
</feature>
<dbReference type="GO" id="GO:0003677">
    <property type="term" value="F:DNA binding"/>
    <property type="evidence" value="ECO:0007669"/>
    <property type="project" value="InterPro"/>
</dbReference>
<dbReference type="InterPro" id="IPR007647">
    <property type="entry name" value="RNA_pol_Rpb2_5"/>
</dbReference>
<dbReference type="InterPro" id="IPR007641">
    <property type="entry name" value="RNA_pol_Rpb2_7"/>
</dbReference>
<feature type="compositionally biased region" description="Acidic residues" evidence="14">
    <location>
        <begin position="1"/>
        <end position="11"/>
    </location>
</feature>
<keyword evidence="7" id="KW-0863">Zinc-finger</keyword>
<feature type="region of interest" description="Disordered" evidence="14">
    <location>
        <begin position="1"/>
        <end position="94"/>
    </location>
</feature>
<dbReference type="Gene3D" id="3.90.1110.10">
    <property type="entry name" value="RNA polymerase Rpb2, domain 2"/>
    <property type="match status" value="1"/>
</dbReference>
<proteinExistence type="inferred from homology"/>
<evidence type="ECO:0000256" key="2">
    <source>
        <dbReference type="ARBA" id="ARBA00006835"/>
    </source>
</evidence>
<evidence type="ECO:0000256" key="3">
    <source>
        <dbReference type="ARBA" id="ARBA00022478"/>
    </source>
</evidence>
<name>D7FHZ3_ECTSI</name>
<dbReference type="SUPFAM" id="SSF64484">
    <property type="entry name" value="beta and beta-prime subunits of DNA dependent RNA-polymerase"/>
    <property type="match status" value="1"/>
</dbReference>
<dbReference type="InterPro" id="IPR037033">
    <property type="entry name" value="DNA-dir_RNAP_su2_hyb_sf"/>
</dbReference>
<dbReference type="Pfam" id="PF00562">
    <property type="entry name" value="RNA_pol_Rpb2_6"/>
    <property type="match status" value="1"/>
</dbReference>
<feature type="domain" description="RNA polymerase Rpb2" evidence="20">
    <location>
        <begin position="660"/>
        <end position="721"/>
    </location>
</feature>
<dbReference type="Pfam" id="PF04565">
    <property type="entry name" value="RNA_pol_Rpb2_3"/>
    <property type="match status" value="1"/>
</dbReference>
<evidence type="ECO:0000256" key="1">
    <source>
        <dbReference type="ARBA" id="ARBA00004123"/>
    </source>
</evidence>
<dbReference type="GO" id="GO:0006351">
    <property type="term" value="P:DNA-templated transcription"/>
    <property type="evidence" value="ECO:0007669"/>
    <property type="project" value="InterPro"/>
</dbReference>
<dbReference type="GO" id="GO:0005634">
    <property type="term" value="C:nucleus"/>
    <property type="evidence" value="ECO:0007669"/>
    <property type="project" value="UniProtKB-SubCell"/>
</dbReference>
<comment type="catalytic activity">
    <reaction evidence="13">
        <text>RNA(n) + a ribonucleoside 5'-triphosphate = RNA(n+1) + diphosphate</text>
        <dbReference type="Rhea" id="RHEA:21248"/>
        <dbReference type="Rhea" id="RHEA-COMP:14527"/>
        <dbReference type="Rhea" id="RHEA-COMP:17342"/>
        <dbReference type="ChEBI" id="CHEBI:33019"/>
        <dbReference type="ChEBI" id="CHEBI:61557"/>
        <dbReference type="ChEBI" id="CHEBI:140395"/>
        <dbReference type="EC" id="2.7.7.6"/>
    </reaction>
</comment>
<comment type="similarity">
    <text evidence="2 12">Belongs to the RNA polymerase beta chain family.</text>
</comment>
<feature type="domain" description="RNA polymerase Rpb2" evidence="16">
    <location>
        <begin position="1175"/>
        <end position="1265"/>
    </location>
</feature>
<dbReference type="InterPro" id="IPR007642">
    <property type="entry name" value="RNA_pol_Rpb2_2"/>
</dbReference>
<dbReference type="FunFam" id="3.90.1800.10:FF:000002">
    <property type="entry name" value="DNA-directed RNA polymerase subunit beta"/>
    <property type="match status" value="1"/>
</dbReference>
<dbReference type="GO" id="GO:0008270">
    <property type="term" value="F:zinc ion binding"/>
    <property type="evidence" value="ECO:0007669"/>
    <property type="project" value="UniProtKB-KW"/>
</dbReference>
<comment type="function">
    <text evidence="13">DNA-dependent RNA polymerase catalyzes the transcription of DNA into RNA using the four ribonucleoside triphosphates as substrates.</text>
</comment>
<dbReference type="FunFam" id="3.90.1100.10:FF:000003">
    <property type="entry name" value="DNA-directed RNA polymerase subunit beta"/>
    <property type="match status" value="1"/>
</dbReference>
<dbReference type="PROSITE" id="PS01166">
    <property type="entry name" value="RNA_POL_BETA"/>
    <property type="match status" value="1"/>
</dbReference>
<feature type="compositionally biased region" description="Gly residues" evidence="14">
    <location>
        <begin position="29"/>
        <end position="40"/>
    </location>
</feature>
<feature type="compositionally biased region" description="Gly residues" evidence="14">
    <location>
        <begin position="59"/>
        <end position="71"/>
    </location>
</feature>
<dbReference type="InParanoid" id="D7FHZ3"/>
<dbReference type="InterPro" id="IPR015712">
    <property type="entry name" value="DNA-dir_RNA_pol_su2"/>
</dbReference>
<evidence type="ECO:0000259" key="19">
    <source>
        <dbReference type="Pfam" id="PF04565"/>
    </source>
</evidence>
<keyword evidence="10 13" id="KW-0804">Transcription</keyword>
<evidence type="ECO:0000259" key="21">
    <source>
        <dbReference type="Pfam" id="PF04567"/>
    </source>
</evidence>
<feature type="domain" description="RNA polymerase Rpb2" evidence="21">
    <location>
        <begin position="742"/>
        <end position="788"/>
    </location>
</feature>
<dbReference type="AlphaFoldDB" id="D7FHZ3"/>
<dbReference type="Gene3D" id="2.40.270.10">
    <property type="entry name" value="DNA-directed RNA polymerase, subunit 2, domain 6"/>
    <property type="match status" value="1"/>
</dbReference>
<keyword evidence="11" id="KW-0539">Nucleus</keyword>
<dbReference type="STRING" id="2880.D7FHZ3"/>
<dbReference type="InterPro" id="IPR007646">
    <property type="entry name" value="RNA_pol_Rpb2_4"/>
</dbReference>
<feature type="domain" description="DNA-directed RNA polymerase subunit 2 hybrid-binding" evidence="15">
    <location>
        <begin position="795"/>
        <end position="1172"/>
    </location>
</feature>
<dbReference type="NCBIfam" id="NF007175">
    <property type="entry name" value="PRK09606.1"/>
    <property type="match status" value="1"/>
</dbReference>
<evidence type="ECO:0000256" key="12">
    <source>
        <dbReference type="RuleBase" id="RU000434"/>
    </source>
</evidence>
<dbReference type="GO" id="GO:0000428">
    <property type="term" value="C:DNA-directed RNA polymerase complex"/>
    <property type="evidence" value="ECO:0007669"/>
    <property type="project" value="UniProtKB-KW"/>
</dbReference>
<evidence type="ECO:0000259" key="15">
    <source>
        <dbReference type="Pfam" id="PF00562"/>
    </source>
</evidence>
<accession>D7FHZ3</accession>
<evidence type="ECO:0000256" key="5">
    <source>
        <dbReference type="ARBA" id="ARBA00022695"/>
    </source>
</evidence>
<dbReference type="PANTHER" id="PTHR20856">
    <property type="entry name" value="DNA-DIRECTED RNA POLYMERASE I SUBUNIT 2"/>
    <property type="match status" value="1"/>
</dbReference>
<dbReference type="GO" id="GO:0003899">
    <property type="term" value="F:DNA-directed RNA polymerase activity"/>
    <property type="evidence" value="ECO:0007669"/>
    <property type="project" value="UniProtKB-EC"/>
</dbReference>
<dbReference type="InterPro" id="IPR007644">
    <property type="entry name" value="RNA_pol_bsu_protrusion"/>
</dbReference>
<comment type="subcellular location">
    <subcellularLocation>
        <location evidence="1">Nucleus</location>
    </subcellularLocation>
</comment>
<dbReference type="EMBL" id="FN647841">
    <property type="protein sequence ID" value="CBJ49004.1"/>
    <property type="molecule type" value="Genomic_DNA"/>
</dbReference>
<dbReference type="InterPro" id="IPR037034">
    <property type="entry name" value="RNA_pol_Rpb2_2_sf"/>
</dbReference>
<evidence type="ECO:0000256" key="11">
    <source>
        <dbReference type="ARBA" id="ARBA00023242"/>
    </source>
</evidence>
<evidence type="ECO:0000256" key="9">
    <source>
        <dbReference type="ARBA" id="ARBA00022842"/>
    </source>
</evidence>
<keyword evidence="8" id="KW-0862">Zinc</keyword>
<keyword evidence="4 13" id="KW-0808">Transferase</keyword>
<keyword evidence="6" id="KW-0479">Metal-binding</keyword>
<dbReference type="Pfam" id="PF04566">
    <property type="entry name" value="RNA_pol_Rpb2_4"/>
    <property type="match status" value="1"/>
</dbReference>
<evidence type="ECO:0000259" key="20">
    <source>
        <dbReference type="Pfam" id="PF04566"/>
    </source>
</evidence>
<organism evidence="22 23">
    <name type="scientific">Ectocarpus siliculosus</name>
    <name type="common">Brown alga</name>
    <name type="synonym">Conferva siliculosa</name>
    <dbReference type="NCBI Taxonomy" id="2880"/>
    <lineage>
        <taxon>Eukaryota</taxon>
        <taxon>Sar</taxon>
        <taxon>Stramenopiles</taxon>
        <taxon>Ochrophyta</taxon>
        <taxon>PX clade</taxon>
        <taxon>Phaeophyceae</taxon>
        <taxon>Ectocarpales</taxon>
        <taxon>Ectocarpaceae</taxon>
        <taxon>Ectocarpus</taxon>
    </lineage>
</organism>
<keyword evidence="9" id="KW-0460">Magnesium</keyword>
<evidence type="ECO:0000256" key="8">
    <source>
        <dbReference type="ARBA" id="ARBA00022833"/>
    </source>
</evidence>
<dbReference type="OMA" id="CYDRNDS"/>
<evidence type="ECO:0000256" key="6">
    <source>
        <dbReference type="ARBA" id="ARBA00022723"/>
    </source>
</evidence>
<evidence type="ECO:0000259" key="18">
    <source>
        <dbReference type="Pfam" id="PF04563"/>
    </source>
</evidence>
<evidence type="ECO:0000259" key="16">
    <source>
        <dbReference type="Pfam" id="PF04560"/>
    </source>
</evidence>
<evidence type="ECO:0000259" key="17">
    <source>
        <dbReference type="Pfam" id="PF04561"/>
    </source>
</evidence>
<dbReference type="FunFam" id="2.40.50.150:FF:000002">
    <property type="entry name" value="DNA-directed RNA polymerase subunit beta"/>
    <property type="match status" value="1"/>
</dbReference>
<evidence type="ECO:0000256" key="13">
    <source>
        <dbReference type="RuleBase" id="RU363031"/>
    </source>
</evidence>
<dbReference type="Gene3D" id="2.40.50.150">
    <property type="match status" value="1"/>
</dbReference>
<evidence type="ECO:0000256" key="10">
    <source>
        <dbReference type="ARBA" id="ARBA00023163"/>
    </source>
</evidence>
<feature type="compositionally biased region" description="Acidic residues" evidence="14">
    <location>
        <begin position="42"/>
        <end position="53"/>
    </location>
</feature>
<keyword evidence="5 13" id="KW-0548">Nucleotidyltransferase</keyword>
<dbReference type="InterPro" id="IPR007120">
    <property type="entry name" value="DNA-dir_RNAP_su2_dom"/>
</dbReference>
<sequence length="1277" mass="142337">MSYEDEGDDVFGDAVPEGEAGVEEDDYGDGGGAAGGGGGYDNMDEEEEEEDERGYENGAAGGGGGEGLGLGEGEEEEYDPDAAYGAGGLMDDEDELDPLEEDISQEDAWVVISAYFSEKGLVRQQLDSFDEFLQSTMHELVSSAGEIKITPELQYMPGQDTVRRTFQINFGQVYLAKPTAREKDGSLTSMFPHEARLRNLTYNSPLYCDISCKTYEADVGDRSQEDGEGLEAEEERENPKEFLGWVPIMLRSSFCVLVNRTDKELTELGECIYDQGGYFVINGSEKVLIANERMSTNHVYCFKKRQPSKFTWTSEIRSFVDNSGRPPSSMFLQMYAKGTQHSKVNGGHIRAQLPYIRTDVPVVLVFRALGYTNDKAILEHIVYDFSDTDMMEKFRPSLEEADVIQNQVVAQDFIGKRGSAVNVGRNERINYAKGLLQREFLPHVGIGAGTEAKKVFFLGYMVHKLLMCSLGRLEEDDRDHYGKKRLDLAGALLAGLFRQLFRKLTQNVRKYLQLCLDKGTQFVVGTAIKSQFITDGLKYSLATGNWGDKKTATKAGVSQVLNRLTYASALSHLRRLNTPLGREGKQAKPRQLHNTHWGFICPAETPEGQAVGLVKNLALMAYISVGCSLSPILEFLEEWAMENLDEIAPHMIAQTNCTKVFVNGNWVGVHRDPNRLVQTLVHQRRALDIDVEVSVVRDIKGRELRLYTDAGRVCRPLFVVENNRLRIRKKHINDLHDPNYGWTNLMQQGVVEYIDTEEEETTMVAMEPKDLEESGGYSSTYTHCEIHPSMILGVCASIIPFPDHNQSPRNTYQSAMGKQAMGIYASNYQLRMDTLAHVLHYPEKPLVTTRAMEHLHFRELPSGFNVIVGIMVYSGYNQEDSLIMNQSAVDRGLFRSSFFRTLNDQEKAGRGMGDMAVLSAESFERPARENTAGMKHGNYDKLEEDGLVAPGTRVSGTDVLIGKTTPLGGGVAGVTGGPGHRSKKDSSTVMRSHEDGIVDRVMLTTNQEGFKFCKVRIRNVRVPQIGDKFASRHGQKGTIGMTYRQEDMPWSIDGIVPDIIVNPHAIPSRMTIAQLIECLLGKVGVLTGTEGDATPFTDVTVANVSSTLHKIGFQKHGNEVMYSGHTGRMLNTKVFLGPTFYQRLKHLVDDKIHSRSRGPVMNLTRQPMEGRGRDGGLRMGEMERDCLISHGCANFLRDRLFINSDAYRVHVCDKCGLIAVANLRKMSFECRGCKGKSDVSQIHVPYACKLLFQELMAMCIAPRMFVRADAGAVQVQY</sequence>